<evidence type="ECO:0008006" key="3">
    <source>
        <dbReference type="Google" id="ProtNLM"/>
    </source>
</evidence>
<dbReference type="EMBL" id="BNJG01000002">
    <property type="protein sequence ID" value="GHO56660.1"/>
    <property type="molecule type" value="Genomic_DNA"/>
</dbReference>
<accession>A0ABQ3UW69</accession>
<name>A0ABQ3UW69_9CHLR</name>
<evidence type="ECO:0000313" key="2">
    <source>
        <dbReference type="Proteomes" id="UP000654345"/>
    </source>
</evidence>
<dbReference type="Proteomes" id="UP000654345">
    <property type="component" value="Unassembled WGS sequence"/>
</dbReference>
<organism evidence="1 2">
    <name type="scientific">Ktedonobacter robiniae</name>
    <dbReference type="NCBI Taxonomy" id="2778365"/>
    <lineage>
        <taxon>Bacteria</taxon>
        <taxon>Bacillati</taxon>
        <taxon>Chloroflexota</taxon>
        <taxon>Ktedonobacteria</taxon>
        <taxon>Ktedonobacterales</taxon>
        <taxon>Ktedonobacteraceae</taxon>
        <taxon>Ktedonobacter</taxon>
    </lineage>
</organism>
<comment type="caution">
    <text evidence="1">The sequence shown here is derived from an EMBL/GenBank/DDBJ whole genome shotgun (WGS) entry which is preliminary data.</text>
</comment>
<proteinExistence type="predicted"/>
<sequence length="346" mass="37661">MIANAARLLAQLRTIHAAIRDAVVTVCEQQAIEQLSLVVAEQAGDTIFAIDRVSEEVLIEHFSVLSQERSFVLIAEGLGEDGIMTFPAGTAPDEAELRIIIDPIDGTRGLMYQKRAAWILTGVAPNRGPLTGLHDIEIALQTEIPLVKQHLSDTLWAIAGQGAQGERVNRITGEHSPLQIQPSQATTIANGYGSIARFFPGGRAELAEIEDTVIDRILGPGSEGRARTFEDQYIASGGQLYELLVGHDRWIADLRPGIDAQMRARGQIFGLCGHPYDLCTELVAREAGIIVTDEHGELLSALLDVTSNVTWIGYANQAIQQQVAPVLHDALRQRGLFTSQTTKEYT</sequence>
<reference evidence="1 2" key="1">
    <citation type="journal article" date="2021" name="Int. J. Syst. Evol. Microbiol.">
        <title>Reticulibacter mediterranei gen. nov., sp. nov., within the new family Reticulibacteraceae fam. nov., and Ktedonospora formicarum gen. nov., sp. nov., Ktedonobacter robiniae sp. nov., Dictyobacter formicarum sp. nov. and Dictyobacter arantiisoli sp. nov., belonging to the class Ktedonobacteria.</title>
        <authorList>
            <person name="Yabe S."/>
            <person name="Zheng Y."/>
            <person name="Wang C.M."/>
            <person name="Sakai Y."/>
            <person name="Abe K."/>
            <person name="Yokota A."/>
            <person name="Donadio S."/>
            <person name="Cavaletti L."/>
            <person name="Monciardini P."/>
        </authorList>
    </citation>
    <scope>NUCLEOTIDE SEQUENCE [LARGE SCALE GENOMIC DNA]</scope>
    <source>
        <strain evidence="1 2">SOSP1-30</strain>
    </source>
</reference>
<dbReference type="RefSeq" id="WP_201373127.1">
    <property type="nucleotide sequence ID" value="NZ_BNJG01000002.1"/>
</dbReference>
<dbReference type="Gene3D" id="3.30.540.10">
    <property type="entry name" value="Fructose-1,6-Bisphosphatase, subunit A, domain 1"/>
    <property type="match status" value="1"/>
</dbReference>
<gene>
    <name evidence="1" type="ORF">KSB_51350</name>
</gene>
<protein>
    <recommendedName>
        <fullName evidence="3">Inositol monophosphatase</fullName>
    </recommendedName>
</protein>
<keyword evidence="2" id="KW-1185">Reference proteome</keyword>
<evidence type="ECO:0000313" key="1">
    <source>
        <dbReference type="EMBL" id="GHO56660.1"/>
    </source>
</evidence>
<dbReference type="SUPFAM" id="SSF56655">
    <property type="entry name" value="Carbohydrate phosphatase"/>
    <property type="match status" value="1"/>
</dbReference>